<organism evidence="1 2">
    <name type="scientific">Aphanomyces astaci</name>
    <name type="common">Crayfish plague agent</name>
    <dbReference type="NCBI Taxonomy" id="112090"/>
    <lineage>
        <taxon>Eukaryota</taxon>
        <taxon>Sar</taxon>
        <taxon>Stramenopiles</taxon>
        <taxon>Oomycota</taxon>
        <taxon>Saprolegniomycetes</taxon>
        <taxon>Saprolegniales</taxon>
        <taxon>Verrucalvaceae</taxon>
        <taxon>Aphanomyces</taxon>
    </lineage>
</organism>
<name>A0A418FHG4_APHAT</name>
<accession>A0A418FHG4</accession>
<dbReference type="EMBL" id="QUTH01001750">
    <property type="protein sequence ID" value="RHZ29442.1"/>
    <property type="molecule type" value="Genomic_DNA"/>
</dbReference>
<sequence>MDGQSQAWELVDDEKKAYFTVMEATLPPTPSPLATNWKTDQTLYAVRQLRLQSNTTGKTAVFQDTLHVPTLRKTLLSISQLTRANPRAQVVFHGNTMDIMIGPDVSIQAATTNSLYELDASVLLPSTPDVGSVPYVVSLLQGCPP</sequence>
<reference evidence="1 2" key="1">
    <citation type="submission" date="2018-08" db="EMBL/GenBank/DDBJ databases">
        <title>Aphanomyces genome sequencing and annotation.</title>
        <authorList>
            <person name="Minardi D."/>
            <person name="Oidtmann B."/>
            <person name="Van Der Giezen M."/>
            <person name="Studholme D.J."/>
        </authorList>
    </citation>
    <scope>NUCLEOTIDE SEQUENCE [LARGE SCALE GENOMIC DNA]</scope>
    <source>
        <strain evidence="1 2">Da</strain>
    </source>
</reference>
<evidence type="ECO:0000313" key="2">
    <source>
        <dbReference type="Proteomes" id="UP000285430"/>
    </source>
</evidence>
<dbReference type="Proteomes" id="UP000285430">
    <property type="component" value="Unassembled WGS sequence"/>
</dbReference>
<gene>
    <name evidence="1" type="ORF">DYB37_011671</name>
</gene>
<dbReference type="AlphaFoldDB" id="A0A418FHG4"/>
<comment type="caution">
    <text evidence="1">The sequence shown here is derived from an EMBL/GenBank/DDBJ whole genome shotgun (WGS) entry which is preliminary data.</text>
</comment>
<protein>
    <submittedName>
        <fullName evidence="1">Uncharacterized protein</fullName>
    </submittedName>
</protein>
<evidence type="ECO:0000313" key="1">
    <source>
        <dbReference type="EMBL" id="RHZ29442.1"/>
    </source>
</evidence>
<proteinExistence type="predicted"/>